<dbReference type="InterPro" id="IPR051799">
    <property type="entry name" value="NADH_flavin_oxidoreductase"/>
</dbReference>
<dbReference type="GO" id="GO:0016491">
    <property type="term" value="F:oxidoreductase activity"/>
    <property type="evidence" value="ECO:0007669"/>
    <property type="project" value="UniProtKB-KW"/>
</dbReference>
<sequence>MATPLSAPITLPCGLELPNRMVKAAMAENLADNKDHSPDSKFPVLYSQWAEGGWGCVLTGNIQIDNLYLGGPADVAITPSISPETRQAWNAWSKAAQRNGTPAIVQINHPGRQSPVMTGDRGFMAKSLAPSAVPLNIGSGLFAYGARALLFGTPREMAVAEIEKAVQQFAEAAKLAAETGFAGVELHGAHGYLLAQFLSPKSNLRTDAYGGTPAKRAKIVLDAIRAIRKVVPASFAVGLKLNSTDVQESTNMAESLEQFRLIAAEQIDFLEISGGSYEDPRMISGDAPPVNAPVSSRSAVREAFFLTFASALREALPSTILMVTGGFRTRRGMAAALASNACDLVGVGRVAAVLPHWPKDVILNEEVSDEDAAVELATVKPPWLLRMVPLKIVGVGADTMYYGNQIVKMGKGEKPEMAPRL</sequence>
<dbReference type="InterPro" id="IPR013785">
    <property type="entry name" value="Aldolase_TIM"/>
</dbReference>
<dbReference type="SUPFAM" id="SSF51395">
    <property type="entry name" value="FMN-linked oxidoreductases"/>
    <property type="match status" value="1"/>
</dbReference>
<evidence type="ECO:0000256" key="3">
    <source>
        <dbReference type="ARBA" id="ARBA00022643"/>
    </source>
</evidence>
<dbReference type="Pfam" id="PF00724">
    <property type="entry name" value="Oxidored_FMN"/>
    <property type="match status" value="1"/>
</dbReference>
<evidence type="ECO:0000313" key="6">
    <source>
        <dbReference type="EMBL" id="OCK78673.1"/>
    </source>
</evidence>
<dbReference type="AlphaFoldDB" id="A0A8E2E7N5"/>
<evidence type="ECO:0000313" key="7">
    <source>
        <dbReference type="Proteomes" id="UP000250266"/>
    </source>
</evidence>
<evidence type="ECO:0000256" key="1">
    <source>
        <dbReference type="ARBA" id="ARBA00005979"/>
    </source>
</evidence>
<dbReference type="GO" id="GO:0010181">
    <property type="term" value="F:FMN binding"/>
    <property type="evidence" value="ECO:0007669"/>
    <property type="project" value="InterPro"/>
</dbReference>
<evidence type="ECO:0000259" key="5">
    <source>
        <dbReference type="Pfam" id="PF00724"/>
    </source>
</evidence>
<proteinExistence type="inferred from homology"/>
<dbReference type="PANTHER" id="PTHR43656">
    <property type="entry name" value="BINDING OXIDOREDUCTASE, PUTATIVE (AFU_ORTHOLOGUE AFUA_2G08260)-RELATED"/>
    <property type="match status" value="1"/>
</dbReference>
<comment type="similarity">
    <text evidence="1">Belongs to the NADH:flavin oxidoreductase/NADH oxidase family.</text>
</comment>
<accession>A0A8E2E7N5</accession>
<dbReference type="Proteomes" id="UP000250266">
    <property type="component" value="Unassembled WGS sequence"/>
</dbReference>
<organism evidence="6 7">
    <name type="scientific">Lepidopterella palustris CBS 459.81</name>
    <dbReference type="NCBI Taxonomy" id="1314670"/>
    <lineage>
        <taxon>Eukaryota</taxon>
        <taxon>Fungi</taxon>
        <taxon>Dikarya</taxon>
        <taxon>Ascomycota</taxon>
        <taxon>Pezizomycotina</taxon>
        <taxon>Dothideomycetes</taxon>
        <taxon>Pleosporomycetidae</taxon>
        <taxon>Mytilinidiales</taxon>
        <taxon>Argynnaceae</taxon>
        <taxon>Lepidopterella</taxon>
    </lineage>
</organism>
<keyword evidence="3" id="KW-0288">FMN</keyword>
<name>A0A8E2E7N5_9PEZI</name>
<dbReference type="EMBL" id="KV745046">
    <property type="protein sequence ID" value="OCK78673.1"/>
    <property type="molecule type" value="Genomic_DNA"/>
</dbReference>
<protein>
    <submittedName>
        <fullName evidence="6">FMN binding oxidoreductase</fullName>
    </submittedName>
</protein>
<dbReference type="OrthoDB" id="1663137at2759"/>
<reference evidence="6 7" key="1">
    <citation type="journal article" date="2016" name="Nat. Commun.">
        <title>Ectomycorrhizal ecology is imprinted in the genome of the dominant symbiotic fungus Cenococcum geophilum.</title>
        <authorList>
            <consortium name="DOE Joint Genome Institute"/>
            <person name="Peter M."/>
            <person name="Kohler A."/>
            <person name="Ohm R.A."/>
            <person name="Kuo A."/>
            <person name="Krutzmann J."/>
            <person name="Morin E."/>
            <person name="Arend M."/>
            <person name="Barry K.W."/>
            <person name="Binder M."/>
            <person name="Choi C."/>
            <person name="Clum A."/>
            <person name="Copeland A."/>
            <person name="Grisel N."/>
            <person name="Haridas S."/>
            <person name="Kipfer T."/>
            <person name="LaButti K."/>
            <person name="Lindquist E."/>
            <person name="Lipzen A."/>
            <person name="Maire R."/>
            <person name="Meier B."/>
            <person name="Mihaltcheva S."/>
            <person name="Molinier V."/>
            <person name="Murat C."/>
            <person name="Poggeler S."/>
            <person name="Quandt C.A."/>
            <person name="Sperisen C."/>
            <person name="Tritt A."/>
            <person name="Tisserant E."/>
            <person name="Crous P.W."/>
            <person name="Henrissat B."/>
            <person name="Nehls U."/>
            <person name="Egli S."/>
            <person name="Spatafora J.W."/>
            <person name="Grigoriev I.V."/>
            <person name="Martin F.M."/>
        </authorList>
    </citation>
    <scope>NUCLEOTIDE SEQUENCE [LARGE SCALE GENOMIC DNA]</scope>
    <source>
        <strain evidence="6 7">CBS 459.81</strain>
    </source>
</reference>
<evidence type="ECO:0000256" key="2">
    <source>
        <dbReference type="ARBA" id="ARBA00022630"/>
    </source>
</evidence>
<keyword evidence="4" id="KW-0560">Oxidoreductase</keyword>
<gene>
    <name evidence="6" type="ORF">K432DRAFT_383705</name>
</gene>
<keyword evidence="2" id="KW-0285">Flavoprotein</keyword>
<keyword evidence="7" id="KW-1185">Reference proteome</keyword>
<dbReference type="Gene3D" id="3.20.20.70">
    <property type="entry name" value="Aldolase class I"/>
    <property type="match status" value="1"/>
</dbReference>
<dbReference type="InterPro" id="IPR001155">
    <property type="entry name" value="OxRdtase_FMN_N"/>
</dbReference>
<feature type="domain" description="NADH:flavin oxidoreductase/NADH oxidase N-terminal" evidence="5">
    <location>
        <begin position="7"/>
        <end position="359"/>
    </location>
</feature>
<evidence type="ECO:0000256" key="4">
    <source>
        <dbReference type="ARBA" id="ARBA00023002"/>
    </source>
</evidence>
<dbReference type="PANTHER" id="PTHR43656:SF2">
    <property type="entry name" value="BINDING OXIDOREDUCTASE, PUTATIVE (AFU_ORTHOLOGUE AFUA_2G08260)-RELATED"/>
    <property type="match status" value="1"/>
</dbReference>